<organism evidence="3">
    <name type="scientific">Acidobacterium capsulatum</name>
    <dbReference type="NCBI Taxonomy" id="33075"/>
    <lineage>
        <taxon>Bacteria</taxon>
        <taxon>Pseudomonadati</taxon>
        <taxon>Acidobacteriota</taxon>
        <taxon>Terriglobia</taxon>
        <taxon>Terriglobales</taxon>
        <taxon>Acidobacteriaceae</taxon>
        <taxon>Acidobacterium</taxon>
    </lineage>
</organism>
<dbReference type="Pfam" id="PF10633">
    <property type="entry name" value="NPCBM_assoc"/>
    <property type="match status" value="1"/>
</dbReference>
<dbReference type="EMBL" id="DTKL01000062">
    <property type="protein sequence ID" value="HGY94986.1"/>
    <property type="molecule type" value="Genomic_DNA"/>
</dbReference>
<proteinExistence type="predicted"/>
<accession>A0A7V4XU15</accession>
<sequence length="947" mass="103133">MTPKCPLVSAHSRVFMRAVALSMAGALTASTLCAQVAPRQIKIAASVSARPLPQDTGADGLAQTLRKLKTWGSMMMIVAHPDDEDGGLLTDLSRGHGDRVALFTITRGEGGQNAMSNETEDGLGLIRTNELLAADRYYGAQQYFSRFVDYGFSKTITEAHRKWGDENVLRDVVRAVRMYRPLVVSSVFVGGITDGHGHHQVAGEMAQKVFRAAGDPKVFPDQIAEGLKPWSPLKVYARVPSSDISSKGMYDYATHHWAPVRFYNYVTQTWSTHVPKANVVIHEGQWDPVLGESYNQMARTGWSHQKSQFGGGFIALPGPADVSYHLYGSRVPASKETYQNGLETSFFDGIDTSLPGIAMLAHSGHKQFLVAALEQISEDVKKATAAYQPTHPEAIAPTLASGLKQTTQLIAAVKASDFSAADKASIVQVLAIKAAQFNTALAEALGLQVRAYAIRSAAEGGNPFLRQVPQETPAWVTPGSDAEVRVHVTAAQSWSHDGRLQLTRVWLANPDGDHWPVTQLDAASKQGTNATDAVFRASVPDGATLTRPYFTRPNTEQAYYEIRDPRWAERPFAPYPLAGWAEFTYDGVPVRVGQVVQTVHREHGTGQVAWPLAVVPRLSVNLAAHAGIIPIGTRTWPLTVTVHNDTQKASTAELRLKLPRGWTDSPNSRSLQLAPGAAQDVTFTVHPQGLAGQNYEIGAVATSDGKEFREGFDQVGYAGLRPYYLYQPATYRARGVKIQVPSGLKVGYIMGTGDDVPQALGEIGIHPTLLTDADLASGNLDQYNAILVGIRAYSARPALMADKQRLLNYVHQGGTLIVQYQRTEFGSAAPYPLSLGNEVENVVEENDTVHILKPKDPLLTRPNRITAADFDGWFEEFGHSFLSSWDPHYTALTEVHDPGQAPQRGGLVYARYGKGTSVYVSYALYRQLDEAVPGAFRLMANLLSAGK</sequence>
<reference evidence="3" key="1">
    <citation type="journal article" date="2020" name="mSystems">
        <title>Genome- and Community-Level Interaction Insights into Carbon Utilization and Element Cycling Functions of Hydrothermarchaeota in Hydrothermal Sediment.</title>
        <authorList>
            <person name="Zhou Z."/>
            <person name="Liu Y."/>
            <person name="Xu W."/>
            <person name="Pan J."/>
            <person name="Luo Z.H."/>
            <person name="Li M."/>
        </authorList>
    </citation>
    <scope>NUCLEOTIDE SEQUENCE [LARGE SCALE GENOMIC DNA]</scope>
    <source>
        <strain evidence="3">SpSt-855</strain>
    </source>
</reference>
<dbReference type="SUPFAM" id="SSF52317">
    <property type="entry name" value="Class I glutamine amidotransferase-like"/>
    <property type="match status" value="1"/>
</dbReference>
<dbReference type="Pfam" id="PF02585">
    <property type="entry name" value="PIG-L"/>
    <property type="match status" value="1"/>
</dbReference>
<dbReference type="InterPro" id="IPR024078">
    <property type="entry name" value="LmbE-like_dom_sf"/>
</dbReference>
<feature type="chain" id="PRO_5031231039" evidence="1">
    <location>
        <begin position="35"/>
        <end position="947"/>
    </location>
</feature>
<gene>
    <name evidence="3" type="ORF">ENW50_09950</name>
</gene>
<dbReference type="AlphaFoldDB" id="A0A7V4XU15"/>
<comment type="caution">
    <text evidence="3">The sequence shown here is derived from an EMBL/GenBank/DDBJ whole genome shotgun (WGS) entry which is preliminary data.</text>
</comment>
<keyword evidence="1" id="KW-0732">Signal</keyword>
<dbReference type="SUPFAM" id="SSF102588">
    <property type="entry name" value="LmbE-like"/>
    <property type="match status" value="1"/>
</dbReference>
<dbReference type="PANTHER" id="PTHR12993">
    <property type="entry name" value="N-ACETYLGLUCOSAMINYL-PHOSPHATIDYLINOSITOL DE-N-ACETYLASE-RELATED"/>
    <property type="match status" value="1"/>
</dbReference>
<feature type="domain" description="Alpha-galactosidase NEW3" evidence="2">
    <location>
        <begin position="638"/>
        <end position="702"/>
    </location>
</feature>
<evidence type="ECO:0000313" key="3">
    <source>
        <dbReference type="EMBL" id="HGY94986.1"/>
    </source>
</evidence>
<dbReference type="InterPro" id="IPR029062">
    <property type="entry name" value="Class_I_gatase-like"/>
</dbReference>
<dbReference type="GO" id="GO:0016811">
    <property type="term" value="F:hydrolase activity, acting on carbon-nitrogen (but not peptide) bonds, in linear amides"/>
    <property type="evidence" value="ECO:0007669"/>
    <property type="project" value="TreeGrafter"/>
</dbReference>
<dbReference type="InterPro" id="IPR003737">
    <property type="entry name" value="GlcNAc_PI_deacetylase-related"/>
</dbReference>
<evidence type="ECO:0000259" key="2">
    <source>
        <dbReference type="Pfam" id="PF10633"/>
    </source>
</evidence>
<dbReference type="InterPro" id="IPR018905">
    <property type="entry name" value="A-galactase_NEW3"/>
</dbReference>
<evidence type="ECO:0000256" key="1">
    <source>
        <dbReference type="SAM" id="SignalP"/>
    </source>
</evidence>
<dbReference type="PANTHER" id="PTHR12993:SF11">
    <property type="entry name" value="N-ACETYLGLUCOSAMINYL-PHOSPHATIDYLINOSITOL DE-N-ACETYLASE"/>
    <property type="match status" value="1"/>
</dbReference>
<protein>
    <submittedName>
        <fullName evidence="3">PIG-L family deacetylase</fullName>
    </submittedName>
</protein>
<name>A0A7V4XU15_9BACT</name>
<dbReference type="Gene3D" id="3.40.50.10320">
    <property type="entry name" value="LmbE-like"/>
    <property type="match status" value="1"/>
</dbReference>
<feature type="signal peptide" evidence="1">
    <location>
        <begin position="1"/>
        <end position="34"/>
    </location>
</feature>